<feature type="chain" id="PRO_5032917119" description="Glycoside hydrolase family 127 protein" evidence="1">
    <location>
        <begin position="20"/>
        <end position="651"/>
    </location>
</feature>
<feature type="domain" description="Non-reducing end beta-L-arabinofuranosidase-like GH127 middle" evidence="3">
    <location>
        <begin position="444"/>
        <end position="555"/>
    </location>
</feature>
<dbReference type="PANTHER" id="PTHR43465">
    <property type="entry name" value="DUF1680 DOMAIN PROTEIN (AFU_ORTHOLOGUE AFUA_1G08910)"/>
    <property type="match status" value="1"/>
</dbReference>
<keyword evidence="1" id="KW-0732">Signal</keyword>
<comment type="caution">
    <text evidence="5">The sequence shown here is derived from an EMBL/GenBank/DDBJ whole genome shotgun (WGS) entry which is preliminary data.</text>
</comment>
<dbReference type="PANTHER" id="PTHR43465:SF2">
    <property type="entry name" value="DUF1680 DOMAIN PROTEIN (AFU_ORTHOLOGUE AFUA_1G08910)"/>
    <property type="match status" value="1"/>
</dbReference>
<proteinExistence type="predicted"/>
<organism evidence="5 6">
    <name type="scientific">Rhabdobacter roseus</name>
    <dbReference type="NCBI Taxonomy" id="1655419"/>
    <lineage>
        <taxon>Bacteria</taxon>
        <taxon>Pseudomonadati</taxon>
        <taxon>Bacteroidota</taxon>
        <taxon>Cytophagia</taxon>
        <taxon>Cytophagales</taxon>
        <taxon>Cytophagaceae</taxon>
        <taxon>Rhabdobacter</taxon>
    </lineage>
</organism>
<name>A0A840THJ5_9BACT</name>
<dbReference type="AlphaFoldDB" id="A0A840THJ5"/>
<dbReference type="Proteomes" id="UP000557307">
    <property type="component" value="Unassembled WGS sequence"/>
</dbReference>
<evidence type="ECO:0000256" key="1">
    <source>
        <dbReference type="SAM" id="SignalP"/>
    </source>
</evidence>
<accession>A0A840THJ5</accession>
<gene>
    <name evidence="5" type="ORF">HNQ92_001752</name>
</gene>
<dbReference type="GO" id="GO:0005975">
    <property type="term" value="P:carbohydrate metabolic process"/>
    <property type="evidence" value="ECO:0007669"/>
    <property type="project" value="InterPro"/>
</dbReference>
<evidence type="ECO:0000259" key="2">
    <source>
        <dbReference type="Pfam" id="PF07944"/>
    </source>
</evidence>
<dbReference type="RefSeq" id="WP_184173176.1">
    <property type="nucleotide sequence ID" value="NZ_JACHGF010000002.1"/>
</dbReference>
<feature type="domain" description="Non-reducing end beta-L-arabinofuranosidase-like GH127 C-terminal" evidence="4">
    <location>
        <begin position="557"/>
        <end position="647"/>
    </location>
</feature>
<feature type="signal peptide" evidence="1">
    <location>
        <begin position="1"/>
        <end position="19"/>
    </location>
</feature>
<evidence type="ECO:0000313" key="6">
    <source>
        <dbReference type="Proteomes" id="UP000557307"/>
    </source>
</evidence>
<evidence type="ECO:0000259" key="4">
    <source>
        <dbReference type="Pfam" id="PF20737"/>
    </source>
</evidence>
<protein>
    <recommendedName>
        <fullName evidence="7">Glycoside hydrolase family 127 protein</fullName>
    </recommendedName>
</protein>
<dbReference type="SUPFAM" id="SSF48208">
    <property type="entry name" value="Six-hairpin glycosidases"/>
    <property type="match status" value="1"/>
</dbReference>
<dbReference type="InterPro" id="IPR008928">
    <property type="entry name" value="6-hairpin_glycosidase_sf"/>
</dbReference>
<dbReference type="InterPro" id="IPR049174">
    <property type="entry name" value="Beta-AFase-like"/>
</dbReference>
<evidence type="ECO:0000259" key="3">
    <source>
        <dbReference type="Pfam" id="PF20736"/>
    </source>
</evidence>
<dbReference type="InterPro" id="IPR012878">
    <property type="entry name" value="Beta-AFase-like_GH127_cat"/>
</dbReference>
<dbReference type="Pfam" id="PF07944">
    <property type="entry name" value="Beta-AFase-like_GH127_cat"/>
    <property type="match status" value="1"/>
</dbReference>
<evidence type="ECO:0008006" key="7">
    <source>
        <dbReference type="Google" id="ProtNLM"/>
    </source>
</evidence>
<dbReference type="InterPro" id="IPR049046">
    <property type="entry name" value="Beta-AFase-like_GH127_middle"/>
</dbReference>
<dbReference type="Pfam" id="PF20737">
    <property type="entry name" value="Glyco_hydro127C"/>
    <property type="match status" value="1"/>
</dbReference>
<keyword evidence="6" id="KW-1185">Reference proteome</keyword>
<dbReference type="InterPro" id="IPR049049">
    <property type="entry name" value="Beta-AFase-like_GH127_C"/>
</dbReference>
<dbReference type="EMBL" id="JACHGF010000002">
    <property type="protein sequence ID" value="MBB5283626.1"/>
    <property type="molecule type" value="Genomic_DNA"/>
</dbReference>
<sequence>MTKYLYLFLLVFCFLPGQAQRTDTLRAVPLKQVKTRPGFWHTRLEVARTATIPHAFHQCEETGRIHNFAVAGKLAEGTFQGTRFDDSDVFKVVEGAAYSLQNHYDPALDRYLDSLITLFAAAQQPNGYLYTIRTIYGDSTGLKDWIAGPHPYSFENGSHELYNVGHLYEAAVAHYEATGKRSLLEVAIKNANHLIETIGPKPGQLVVVPGHEEIEIGLVKLYQVTGQPKYLELAKFFVDMRGRSDKRPLFLDAHQLGPTYFQDQVPVAQQTEAQGHAVRAQYLYAALADLALLQNDTSYRRVAEQIWQDAATRKQYITGGVGARADGEAFDDAYLLPNDSAYAETCAAIANMLWSHRMYLLSGETKYLDVFERVLYNAFLGGMSLEGTKFFYVNPMSSNGVNDRGMGVAAARWPWYSCACCPSNVTRFLPSLPGYLYATRGLELRVNHFVASEVEVPLGPTTVKLTQETNYPWEGTIKLTVAPEKTAEFPLLLRVPAWATAQPVPGDLYRNLQEPELAIDLKINGKKVPARPEQGYLRINRKWKAGDVVTLQLAMPVRKMVAHEQVRANVGKVAIERGPVVYCAEGADNGGRALSLSVRADQTFTPTYRSELLEGVTVLQATGPTPLTLIPYYAWSNRGPSEMAVWFNLQK</sequence>
<evidence type="ECO:0000313" key="5">
    <source>
        <dbReference type="EMBL" id="MBB5283626.1"/>
    </source>
</evidence>
<reference evidence="5 6" key="1">
    <citation type="submission" date="2020-08" db="EMBL/GenBank/DDBJ databases">
        <title>Genomic Encyclopedia of Type Strains, Phase IV (KMG-IV): sequencing the most valuable type-strain genomes for metagenomic binning, comparative biology and taxonomic classification.</title>
        <authorList>
            <person name="Goeker M."/>
        </authorList>
    </citation>
    <scope>NUCLEOTIDE SEQUENCE [LARGE SCALE GENOMIC DNA]</scope>
    <source>
        <strain evidence="5 6">DSM 105074</strain>
    </source>
</reference>
<feature type="domain" description="Non-reducing end beta-L-arabinofuranosidase-like GH127 catalytic" evidence="2">
    <location>
        <begin position="32"/>
        <end position="433"/>
    </location>
</feature>
<dbReference type="Pfam" id="PF20736">
    <property type="entry name" value="Glyco_hydro127M"/>
    <property type="match status" value="1"/>
</dbReference>